<dbReference type="Pfam" id="PF05069">
    <property type="entry name" value="Phage_tail_S"/>
    <property type="match status" value="1"/>
</dbReference>
<evidence type="ECO:0000313" key="1">
    <source>
        <dbReference type="EMBL" id="MCQ8182177.1"/>
    </source>
</evidence>
<dbReference type="EMBL" id="JANIBM010000017">
    <property type="protein sequence ID" value="MCQ8182177.1"/>
    <property type="molecule type" value="Genomic_DNA"/>
</dbReference>
<gene>
    <name evidence="1" type="ORF">NP603_13730</name>
</gene>
<keyword evidence="2" id="KW-1185">Reference proteome</keyword>
<sequence>MATIQFDGERVLAALRRLEKTCSDMSPALLAIGEYLVESTKQRFVDGIGPDGTPWPDNSPVTIERKGRNQPLVDEGTLMESIHYQLVGGNTLEIGSAMEYAAMQQFGGTKEEFPWLWGDIPERPFLGISAEDETEILATIEDQLLAAI</sequence>
<reference evidence="1 2" key="1">
    <citation type="submission" date="2022-07" db="EMBL/GenBank/DDBJ databases">
        <title>Methylomonas rivi sp. nov., Methylomonas rosea sp. nov., Methylomonas aureus sp. nov. and Methylomonas subterranea sp. nov., four novel methanotrophs isolated from a freshwater creek and the deep terrestrial subsurface.</title>
        <authorList>
            <person name="Abin C."/>
            <person name="Sankaranarayanan K."/>
            <person name="Garner C."/>
            <person name="Sindelar R."/>
            <person name="Kotary K."/>
            <person name="Garner R."/>
            <person name="Barclay S."/>
            <person name="Lawson P."/>
            <person name="Krumholz L."/>
        </authorList>
    </citation>
    <scope>NUCLEOTIDE SEQUENCE [LARGE SCALE GENOMIC DNA]</scope>
    <source>
        <strain evidence="1 2">SURF-1</strain>
    </source>
</reference>
<organism evidence="1 2">
    <name type="scientific">Methylomonas aurea</name>
    <dbReference type="NCBI Taxonomy" id="2952224"/>
    <lineage>
        <taxon>Bacteria</taxon>
        <taxon>Pseudomonadati</taxon>
        <taxon>Pseudomonadota</taxon>
        <taxon>Gammaproteobacteria</taxon>
        <taxon>Methylococcales</taxon>
        <taxon>Methylococcaceae</taxon>
        <taxon>Methylomonas</taxon>
    </lineage>
</organism>
<name>A0ABT1UIV8_9GAMM</name>
<evidence type="ECO:0000313" key="2">
    <source>
        <dbReference type="Proteomes" id="UP001524569"/>
    </source>
</evidence>
<comment type="caution">
    <text evidence="1">The sequence shown here is derived from an EMBL/GenBank/DDBJ whole genome shotgun (WGS) entry which is preliminary data.</text>
</comment>
<dbReference type="RefSeq" id="WP_256611468.1">
    <property type="nucleotide sequence ID" value="NZ_JANIBM010000017.1"/>
</dbReference>
<accession>A0ABT1UIV8</accession>
<dbReference type="InterPro" id="IPR006522">
    <property type="entry name" value="Phage_virion_morphogenesis"/>
</dbReference>
<protein>
    <submittedName>
        <fullName evidence="1">Phage virion morphogenesis protein</fullName>
    </submittedName>
</protein>
<dbReference type="NCBIfam" id="TIGR01635">
    <property type="entry name" value="tail_comp_S"/>
    <property type="match status" value="1"/>
</dbReference>
<proteinExistence type="predicted"/>
<dbReference type="Proteomes" id="UP001524569">
    <property type="component" value="Unassembled WGS sequence"/>
</dbReference>